<dbReference type="InterPro" id="IPR000195">
    <property type="entry name" value="Rab-GAP-TBC_dom"/>
</dbReference>
<dbReference type="PANTHER" id="PTHR22957">
    <property type="entry name" value="TBC1 DOMAIN FAMILY MEMBER GTPASE-ACTIVATING PROTEIN"/>
    <property type="match status" value="1"/>
</dbReference>
<dbReference type="EMBL" id="JH431446">
    <property type="status" value="NOT_ANNOTATED_CDS"/>
    <property type="molecule type" value="Genomic_DNA"/>
</dbReference>
<dbReference type="Proteomes" id="UP000014500">
    <property type="component" value="Unassembled WGS sequence"/>
</dbReference>
<organism evidence="3 4">
    <name type="scientific">Strigamia maritima</name>
    <name type="common">European centipede</name>
    <name type="synonym">Geophilus maritimus</name>
    <dbReference type="NCBI Taxonomy" id="126957"/>
    <lineage>
        <taxon>Eukaryota</taxon>
        <taxon>Metazoa</taxon>
        <taxon>Ecdysozoa</taxon>
        <taxon>Arthropoda</taxon>
        <taxon>Myriapoda</taxon>
        <taxon>Chilopoda</taxon>
        <taxon>Pleurostigmophora</taxon>
        <taxon>Geophilomorpha</taxon>
        <taxon>Linotaeniidae</taxon>
        <taxon>Strigamia</taxon>
    </lineage>
</organism>
<dbReference type="Gene3D" id="1.10.8.270">
    <property type="entry name" value="putative rabgap domain of human tbc1 domain family member 14 like domains"/>
    <property type="match status" value="1"/>
</dbReference>
<protein>
    <recommendedName>
        <fullName evidence="2">Rab-GAP TBC domain-containing protein</fullName>
    </recommendedName>
</protein>
<sequence length="448" mass="51918">MIDPEDIRAHDNKTGNNRILSDSEDEFEALEFPPPNYYLSSVLPIKTCESAPSSFTHRTSPVTKEKFEEFLDVDGRLINEHSFREAVFKGGIDSSIRKDVWKLLFGYYPYHSTKREREVVNMELRGKYDALKQRWQRELTRINAKNYSESSSSNTVSDLISIKSANQDYLFIQSQIYACRQSLDGSKLSELINIIDKDVPRTMRWHNLFKDDDSLYLTTLRNILITFAAFHETVGYAQGMNDIAGRFLVVLDSESEAYWCFSNYVEHIQIDFLEKGMINKLELLRHLLREVDADLYTYLNGCQVQDLAFCHRWLLLCFLRDFDFENGLRLFEIISSHYLEINSLQAEKARETTRQRTSEQGGNASEYQVPADSQMTFILFVCVTILTMNRSNLFSCSDVVSVFQCVNNLTKSLAVDEIMLKAEMLFYAYCQKSVVETFHIIDTSNDKS</sequence>
<dbReference type="InterPro" id="IPR035969">
    <property type="entry name" value="Rab-GAP_TBC_sf"/>
</dbReference>
<evidence type="ECO:0000313" key="3">
    <source>
        <dbReference type="EnsemblMetazoa" id="SMAR014950-PA"/>
    </source>
</evidence>
<proteinExistence type="predicted"/>
<dbReference type="STRING" id="126957.T1JM70"/>
<accession>T1JM70</accession>
<name>T1JM70_STRMM</name>
<dbReference type="eggNOG" id="KOG2197">
    <property type="taxonomic scope" value="Eukaryota"/>
</dbReference>
<dbReference type="PANTHER" id="PTHR22957:SF466">
    <property type="entry name" value="SI:DKEY-238D18.4"/>
    <property type="match status" value="1"/>
</dbReference>
<evidence type="ECO:0000256" key="1">
    <source>
        <dbReference type="ARBA" id="ARBA00022468"/>
    </source>
</evidence>
<dbReference type="EnsemblMetazoa" id="SMAR014950-RA">
    <property type="protein sequence ID" value="SMAR014950-PA"/>
    <property type="gene ID" value="SMAR014950"/>
</dbReference>
<dbReference type="Pfam" id="PF00566">
    <property type="entry name" value="RabGAP-TBC"/>
    <property type="match status" value="1"/>
</dbReference>
<dbReference type="HOGENOM" id="CLU_004457_3_0_1"/>
<keyword evidence="1" id="KW-0343">GTPase activation</keyword>
<dbReference type="PhylomeDB" id="T1JM70"/>
<dbReference type="PROSITE" id="PS50086">
    <property type="entry name" value="TBC_RABGAP"/>
    <property type="match status" value="1"/>
</dbReference>
<dbReference type="SMART" id="SM00164">
    <property type="entry name" value="TBC"/>
    <property type="match status" value="1"/>
</dbReference>
<reference evidence="4" key="1">
    <citation type="submission" date="2011-05" db="EMBL/GenBank/DDBJ databases">
        <authorList>
            <person name="Richards S.R."/>
            <person name="Qu J."/>
            <person name="Jiang H."/>
            <person name="Jhangiani S.N."/>
            <person name="Agravi P."/>
            <person name="Goodspeed R."/>
            <person name="Gross S."/>
            <person name="Mandapat C."/>
            <person name="Jackson L."/>
            <person name="Mathew T."/>
            <person name="Pu L."/>
            <person name="Thornton R."/>
            <person name="Saada N."/>
            <person name="Wilczek-Boney K.B."/>
            <person name="Lee S."/>
            <person name="Kovar C."/>
            <person name="Wu Y."/>
            <person name="Scherer S.E."/>
            <person name="Worley K.C."/>
            <person name="Muzny D.M."/>
            <person name="Gibbs R."/>
        </authorList>
    </citation>
    <scope>NUCLEOTIDE SEQUENCE</scope>
    <source>
        <strain evidence="4">Brora</strain>
    </source>
</reference>
<evidence type="ECO:0000259" key="2">
    <source>
        <dbReference type="PROSITE" id="PS50086"/>
    </source>
</evidence>
<dbReference type="OMA" id="TFCHWLL"/>
<keyword evidence="4" id="KW-1185">Reference proteome</keyword>
<reference evidence="3" key="2">
    <citation type="submission" date="2015-02" db="UniProtKB">
        <authorList>
            <consortium name="EnsemblMetazoa"/>
        </authorList>
    </citation>
    <scope>IDENTIFICATION</scope>
</reference>
<dbReference type="AlphaFoldDB" id="T1JM70"/>
<dbReference type="SUPFAM" id="SSF47923">
    <property type="entry name" value="Ypt/Rab-GAP domain of gyp1p"/>
    <property type="match status" value="2"/>
</dbReference>
<dbReference type="GO" id="GO:0005096">
    <property type="term" value="F:GTPase activator activity"/>
    <property type="evidence" value="ECO:0007669"/>
    <property type="project" value="UniProtKB-KW"/>
</dbReference>
<feature type="domain" description="Rab-GAP TBC" evidence="2">
    <location>
        <begin position="91"/>
        <end position="338"/>
    </location>
</feature>
<evidence type="ECO:0000313" key="4">
    <source>
        <dbReference type="Proteomes" id="UP000014500"/>
    </source>
</evidence>
<dbReference type="Gene3D" id="1.10.472.80">
    <property type="entry name" value="Ypt/Rab-GAP domain of gyp1p, domain 3"/>
    <property type="match status" value="1"/>
</dbReference>